<dbReference type="Proteomes" id="UP001500974">
    <property type="component" value="Unassembled WGS sequence"/>
</dbReference>
<gene>
    <name evidence="3" type="ORF">GCM10009784_11570</name>
</gene>
<reference evidence="3 4" key="1">
    <citation type="journal article" date="2019" name="Int. J. Syst. Evol. Microbiol.">
        <title>The Global Catalogue of Microorganisms (GCM) 10K type strain sequencing project: providing services to taxonomists for standard genome sequencing and annotation.</title>
        <authorList>
            <consortium name="The Broad Institute Genomics Platform"/>
            <consortium name="The Broad Institute Genome Sequencing Center for Infectious Disease"/>
            <person name="Wu L."/>
            <person name="Ma J."/>
        </authorList>
    </citation>
    <scope>NUCLEOTIDE SEQUENCE [LARGE SCALE GENOMIC DNA]</scope>
    <source>
        <strain evidence="3 4">JCM 14917</strain>
    </source>
</reference>
<keyword evidence="4" id="KW-1185">Reference proteome</keyword>
<sequence>MDLGIARRLTNNSHYPWEVVVKKSESVVRSLENNVLMGVGTARDWAAPRVDAVREWVTPRIERGIETASPRIQQGVNRATQGLSDGIAVVTPRIQESLDRVGPRINQFVDGTAPRIQGTLDRATPAIHHARDRVVSEYIPAVSYRLGDAADSASRTLAAATIPAGVAGVVTKVTGDKKAVKKYQKAAVVAAQRAAKDLRRSKQRKGGKGWLIVGIIAAALTAGVAIWRASQPVEDPWKTPAPVEPTPVADIAHNEEAKQAVNDIKEAADRAAEKSDDGAGAPKGPVV</sequence>
<dbReference type="EMBL" id="BAAAON010000001">
    <property type="protein sequence ID" value="GAA2174208.1"/>
    <property type="molecule type" value="Genomic_DNA"/>
</dbReference>
<feature type="region of interest" description="Disordered" evidence="1">
    <location>
        <begin position="234"/>
        <end position="287"/>
    </location>
</feature>
<evidence type="ECO:0000256" key="2">
    <source>
        <dbReference type="SAM" id="Phobius"/>
    </source>
</evidence>
<feature type="transmembrane region" description="Helical" evidence="2">
    <location>
        <begin position="209"/>
        <end position="229"/>
    </location>
</feature>
<keyword evidence="2" id="KW-1133">Transmembrane helix</keyword>
<organism evidence="3 4">
    <name type="scientific">Arthrobacter parietis</name>
    <dbReference type="NCBI Taxonomy" id="271434"/>
    <lineage>
        <taxon>Bacteria</taxon>
        <taxon>Bacillati</taxon>
        <taxon>Actinomycetota</taxon>
        <taxon>Actinomycetes</taxon>
        <taxon>Micrococcales</taxon>
        <taxon>Micrococcaceae</taxon>
        <taxon>Arthrobacter</taxon>
    </lineage>
</organism>
<proteinExistence type="predicted"/>
<keyword evidence="2" id="KW-0472">Membrane</keyword>
<feature type="compositionally biased region" description="Basic and acidic residues" evidence="1">
    <location>
        <begin position="252"/>
        <end position="277"/>
    </location>
</feature>
<name>A0ABN3ASX2_9MICC</name>
<comment type="caution">
    <text evidence="3">The sequence shown here is derived from an EMBL/GenBank/DDBJ whole genome shotgun (WGS) entry which is preliminary data.</text>
</comment>
<keyword evidence="2" id="KW-0812">Transmembrane</keyword>
<evidence type="ECO:0000313" key="4">
    <source>
        <dbReference type="Proteomes" id="UP001500974"/>
    </source>
</evidence>
<accession>A0ABN3ASX2</accession>
<protein>
    <submittedName>
        <fullName evidence="3">Uncharacterized protein</fullName>
    </submittedName>
</protein>
<evidence type="ECO:0000256" key="1">
    <source>
        <dbReference type="SAM" id="MobiDB-lite"/>
    </source>
</evidence>
<evidence type="ECO:0000313" key="3">
    <source>
        <dbReference type="EMBL" id="GAA2174208.1"/>
    </source>
</evidence>